<proteinExistence type="inferred from homology"/>
<evidence type="ECO:0000313" key="9">
    <source>
        <dbReference type="Proteomes" id="UP000821853"/>
    </source>
</evidence>
<dbReference type="InterPro" id="IPR050895">
    <property type="entry name" value="XK-related_scramblase"/>
</dbReference>
<feature type="transmembrane region" description="Helical" evidence="7">
    <location>
        <begin position="169"/>
        <end position="190"/>
    </location>
</feature>
<keyword evidence="6 7" id="KW-0472">Membrane</keyword>
<evidence type="ECO:0000313" key="8">
    <source>
        <dbReference type="EMBL" id="KAH9375744.1"/>
    </source>
</evidence>
<dbReference type="OMA" id="CFLENTI"/>
<gene>
    <name evidence="8" type="ORF">HPB48_007146</name>
</gene>
<dbReference type="GO" id="GO:0043652">
    <property type="term" value="P:engulfment of apoptotic cell"/>
    <property type="evidence" value="ECO:0007669"/>
    <property type="project" value="TreeGrafter"/>
</dbReference>
<evidence type="ECO:0000256" key="7">
    <source>
        <dbReference type="RuleBase" id="RU910716"/>
    </source>
</evidence>
<dbReference type="EMBL" id="JABSTR010000007">
    <property type="protein sequence ID" value="KAH9375744.1"/>
    <property type="molecule type" value="Genomic_DNA"/>
</dbReference>
<sequence>MKERALTTPRYHLAAQLGSVGSSLFELCWSLASYHRALRRSVPDKHNMSRLGSALQFFWRLGTVASRAAALALFASQTSTGSCRPASATGAARASATATPGGPRPCREYIFNMLIGAIYLFCFHQRQGATSPTRYKYSAYYVIAFLENTALIVLWYFRADPVLWYRLRLLIGVIGSFVVGITFMLIYYRFFHQTDACTVQPDRPVLLMTAPRNRNGGSYRRPRPSTAVTACGFRLVCDPVTVL</sequence>
<reference evidence="8 9" key="1">
    <citation type="journal article" date="2020" name="Cell">
        <title>Large-Scale Comparative Analyses of Tick Genomes Elucidate Their Genetic Diversity and Vector Capacities.</title>
        <authorList>
            <consortium name="Tick Genome and Microbiome Consortium (TIGMIC)"/>
            <person name="Jia N."/>
            <person name="Wang J."/>
            <person name="Shi W."/>
            <person name="Du L."/>
            <person name="Sun Y."/>
            <person name="Zhan W."/>
            <person name="Jiang J.F."/>
            <person name="Wang Q."/>
            <person name="Zhang B."/>
            <person name="Ji P."/>
            <person name="Bell-Sakyi L."/>
            <person name="Cui X.M."/>
            <person name="Yuan T.T."/>
            <person name="Jiang B.G."/>
            <person name="Yang W.F."/>
            <person name="Lam T.T."/>
            <person name="Chang Q.C."/>
            <person name="Ding S.J."/>
            <person name="Wang X.J."/>
            <person name="Zhu J.G."/>
            <person name="Ruan X.D."/>
            <person name="Zhao L."/>
            <person name="Wei J.T."/>
            <person name="Ye R.Z."/>
            <person name="Que T.C."/>
            <person name="Du C.H."/>
            <person name="Zhou Y.H."/>
            <person name="Cheng J.X."/>
            <person name="Dai P.F."/>
            <person name="Guo W.B."/>
            <person name="Han X.H."/>
            <person name="Huang E.J."/>
            <person name="Li L.F."/>
            <person name="Wei W."/>
            <person name="Gao Y.C."/>
            <person name="Liu J.Z."/>
            <person name="Shao H.Z."/>
            <person name="Wang X."/>
            <person name="Wang C.C."/>
            <person name="Yang T.C."/>
            <person name="Huo Q.B."/>
            <person name="Li W."/>
            <person name="Chen H.Y."/>
            <person name="Chen S.E."/>
            <person name="Zhou L.G."/>
            <person name="Ni X.B."/>
            <person name="Tian J.H."/>
            <person name="Sheng Y."/>
            <person name="Liu T."/>
            <person name="Pan Y.S."/>
            <person name="Xia L.Y."/>
            <person name="Li J."/>
            <person name="Zhao F."/>
            <person name="Cao W.C."/>
        </authorList>
    </citation>
    <scope>NUCLEOTIDE SEQUENCE [LARGE SCALE GENOMIC DNA]</scope>
    <source>
        <strain evidence="8">HaeL-2018</strain>
    </source>
</reference>
<organism evidence="8 9">
    <name type="scientific">Haemaphysalis longicornis</name>
    <name type="common">Bush tick</name>
    <dbReference type="NCBI Taxonomy" id="44386"/>
    <lineage>
        <taxon>Eukaryota</taxon>
        <taxon>Metazoa</taxon>
        <taxon>Ecdysozoa</taxon>
        <taxon>Arthropoda</taxon>
        <taxon>Chelicerata</taxon>
        <taxon>Arachnida</taxon>
        <taxon>Acari</taxon>
        <taxon>Parasitiformes</taxon>
        <taxon>Ixodida</taxon>
        <taxon>Ixodoidea</taxon>
        <taxon>Ixodidae</taxon>
        <taxon>Haemaphysalinae</taxon>
        <taxon>Haemaphysalis</taxon>
    </lineage>
</organism>
<comment type="caution">
    <text evidence="7">Lacks conserved residue(s) required for the propagation of feature annotation.</text>
</comment>
<dbReference type="Proteomes" id="UP000821853">
    <property type="component" value="Chromosome 5"/>
</dbReference>
<name>A0A9J6GMF6_HAELO</name>
<evidence type="ECO:0000256" key="1">
    <source>
        <dbReference type="ARBA" id="ARBA00004651"/>
    </source>
</evidence>
<keyword evidence="5 7" id="KW-1133">Transmembrane helix</keyword>
<comment type="subcellular location">
    <subcellularLocation>
        <location evidence="1">Cell membrane</location>
        <topology evidence="1">Multi-pass membrane protein</topology>
    </subcellularLocation>
    <subcellularLocation>
        <location evidence="7">Membrane</location>
        <topology evidence="7">Multi-pass membrane protein</topology>
    </subcellularLocation>
</comment>
<evidence type="ECO:0000256" key="6">
    <source>
        <dbReference type="ARBA" id="ARBA00023136"/>
    </source>
</evidence>
<accession>A0A9J6GMF6</accession>
<dbReference type="GO" id="GO:0070782">
    <property type="term" value="P:phosphatidylserine exposure on apoptotic cell surface"/>
    <property type="evidence" value="ECO:0007669"/>
    <property type="project" value="TreeGrafter"/>
</dbReference>
<evidence type="ECO:0000256" key="5">
    <source>
        <dbReference type="ARBA" id="ARBA00022989"/>
    </source>
</evidence>
<keyword evidence="9" id="KW-1185">Reference proteome</keyword>
<dbReference type="VEuPathDB" id="VectorBase:HLOH_040508"/>
<evidence type="ECO:0000256" key="2">
    <source>
        <dbReference type="ARBA" id="ARBA00008789"/>
    </source>
</evidence>
<dbReference type="GO" id="GO:0005886">
    <property type="term" value="C:plasma membrane"/>
    <property type="evidence" value="ECO:0007669"/>
    <property type="project" value="UniProtKB-SubCell"/>
</dbReference>
<dbReference type="Pfam" id="PF09815">
    <property type="entry name" value="XK-related"/>
    <property type="match status" value="1"/>
</dbReference>
<keyword evidence="4 7" id="KW-0812">Transmembrane</keyword>
<feature type="transmembrane region" description="Helical" evidence="7">
    <location>
        <begin position="138"/>
        <end position="157"/>
    </location>
</feature>
<protein>
    <recommendedName>
        <fullName evidence="7">XK-related protein</fullName>
    </recommendedName>
</protein>
<dbReference type="GO" id="GO:1902742">
    <property type="term" value="P:apoptotic process involved in development"/>
    <property type="evidence" value="ECO:0007669"/>
    <property type="project" value="TreeGrafter"/>
</dbReference>
<comment type="caution">
    <text evidence="8">The sequence shown here is derived from an EMBL/GenBank/DDBJ whole genome shotgun (WGS) entry which is preliminary data.</text>
</comment>
<dbReference type="PANTHER" id="PTHR16024">
    <property type="entry name" value="XK-RELATED PROTEIN"/>
    <property type="match status" value="1"/>
</dbReference>
<evidence type="ECO:0000256" key="4">
    <source>
        <dbReference type="ARBA" id="ARBA00022692"/>
    </source>
</evidence>
<dbReference type="PANTHER" id="PTHR16024:SF10">
    <property type="entry name" value="XK-RELATED PROTEIN"/>
    <property type="match status" value="1"/>
</dbReference>
<evidence type="ECO:0000256" key="3">
    <source>
        <dbReference type="ARBA" id="ARBA00022475"/>
    </source>
</evidence>
<comment type="similarity">
    <text evidence="2 7">Belongs to the XK family.</text>
</comment>
<dbReference type="OrthoDB" id="6136301at2759"/>
<keyword evidence="3" id="KW-1003">Cell membrane</keyword>
<dbReference type="InterPro" id="IPR018629">
    <property type="entry name" value="XK-rel"/>
</dbReference>
<dbReference type="AlphaFoldDB" id="A0A9J6GMF6"/>